<dbReference type="GO" id="GO:0016491">
    <property type="term" value="F:oxidoreductase activity"/>
    <property type="evidence" value="ECO:0007669"/>
    <property type="project" value="UniProtKB-KW"/>
</dbReference>
<name>A0A850NQY6_9PROT</name>
<keyword evidence="2" id="KW-0560">Oxidoreductase</keyword>
<dbReference type="PROSITE" id="PS00061">
    <property type="entry name" value="ADH_SHORT"/>
    <property type="match status" value="1"/>
</dbReference>
<evidence type="ECO:0000256" key="2">
    <source>
        <dbReference type="ARBA" id="ARBA00023002"/>
    </source>
</evidence>
<dbReference type="InterPro" id="IPR020904">
    <property type="entry name" value="Sc_DH/Rdtase_CS"/>
</dbReference>
<dbReference type="AlphaFoldDB" id="A0A850NQY6"/>
<dbReference type="EMBL" id="JACHXV010000011">
    <property type="protein sequence ID" value="MBB3174787.1"/>
    <property type="molecule type" value="Genomic_DNA"/>
</dbReference>
<dbReference type="InterPro" id="IPR002347">
    <property type="entry name" value="SDR_fam"/>
</dbReference>
<dbReference type="PANTHER" id="PTHR43639">
    <property type="entry name" value="OXIDOREDUCTASE, SHORT-CHAIN DEHYDROGENASE/REDUCTASE FAMILY (AFU_ORTHOLOGUE AFUA_5G02870)"/>
    <property type="match status" value="1"/>
</dbReference>
<accession>A0A850NQY6</accession>
<dbReference type="RefSeq" id="WP_176624210.1">
    <property type="nucleotide sequence ID" value="NZ_JABXXQ010000176.1"/>
</dbReference>
<reference evidence="4 6" key="1">
    <citation type="submission" date="2020-06" db="EMBL/GenBank/DDBJ databases">
        <title>Description of novel acetic acid bacteria.</title>
        <authorList>
            <person name="Sombolestani A."/>
        </authorList>
    </citation>
    <scope>NUCLEOTIDE SEQUENCE [LARGE SCALE GENOMIC DNA]</scope>
    <source>
        <strain evidence="4 6">LMG 26838</strain>
    </source>
</reference>
<protein>
    <submittedName>
        <fullName evidence="3">NAD(P)-dependent dehydrogenase (Short-subunit alcohol dehydrogenase family)</fullName>
    </submittedName>
    <submittedName>
        <fullName evidence="4">SDR family oxidoreductase</fullName>
    </submittedName>
</protein>
<sequence>MVNNTYPSLADRVVLITGGASGIGAALVRGFATQGAKVGFIDLDDAAAEALVADLFHVKHSPLYRHCDLTDTAALRATIDEFRARLGAIGVLVNNAANDVRHGFADVSPERFDQLVAVNLRHQFFATQAVAGDMRGLGGGAVICLGSVGWMQKNAGYPVYATAKAAIHGLVGGLARELGASAIRINALVPGWVMTEKQKTLWLDAEGEATIDRMQCLRARLQPDDIARAALFLASDDAAMITGQSLIVDAGWV</sequence>
<evidence type="ECO:0000313" key="4">
    <source>
        <dbReference type="EMBL" id="NVN30570.1"/>
    </source>
</evidence>
<dbReference type="FunFam" id="3.40.50.720:FF:000084">
    <property type="entry name" value="Short-chain dehydrogenase reductase"/>
    <property type="match status" value="1"/>
</dbReference>
<comment type="similarity">
    <text evidence="1">Belongs to the short-chain dehydrogenases/reductases (SDR) family.</text>
</comment>
<dbReference type="PRINTS" id="PR00081">
    <property type="entry name" value="GDHRDH"/>
</dbReference>
<proteinExistence type="inferred from homology"/>
<evidence type="ECO:0000313" key="5">
    <source>
        <dbReference type="Proteomes" id="UP000557688"/>
    </source>
</evidence>
<keyword evidence="5" id="KW-1185">Reference proteome</keyword>
<dbReference type="Gene3D" id="3.40.50.720">
    <property type="entry name" value="NAD(P)-binding Rossmann-like Domain"/>
    <property type="match status" value="1"/>
</dbReference>
<evidence type="ECO:0000256" key="1">
    <source>
        <dbReference type="ARBA" id="ARBA00006484"/>
    </source>
</evidence>
<organism evidence="4 6">
    <name type="scientific">Endobacter medicaginis</name>
    <dbReference type="NCBI Taxonomy" id="1181271"/>
    <lineage>
        <taxon>Bacteria</taxon>
        <taxon>Pseudomonadati</taxon>
        <taxon>Pseudomonadota</taxon>
        <taxon>Alphaproteobacteria</taxon>
        <taxon>Acetobacterales</taxon>
        <taxon>Acetobacteraceae</taxon>
        <taxon>Endobacter</taxon>
    </lineage>
</organism>
<dbReference type="EMBL" id="JABXXQ010000176">
    <property type="protein sequence ID" value="NVN30570.1"/>
    <property type="molecule type" value="Genomic_DNA"/>
</dbReference>
<evidence type="ECO:0000313" key="3">
    <source>
        <dbReference type="EMBL" id="MBB3174787.1"/>
    </source>
</evidence>
<evidence type="ECO:0000313" key="6">
    <source>
        <dbReference type="Proteomes" id="UP000565205"/>
    </source>
</evidence>
<dbReference type="Proteomes" id="UP000565205">
    <property type="component" value="Unassembled WGS sequence"/>
</dbReference>
<gene>
    <name evidence="3" type="ORF">FHR90_002633</name>
    <name evidence="4" type="ORF">HUK83_09545</name>
</gene>
<dbReference type="Proteomes" id="UP000557688">
    <property type="component" value="Unassembled WGS sequence"/>
</dbReference>
<dbReference type="PRINTS" id="PR00080">
    <property type="entry name" value="SDRFAMILY"/>
</dbReference>
<dbReference type="InterPro" id="IPR036291">
    <property type="entry name" value="NAD(P)-bd_dom_sf"/>
</dbReference>
<dbReference type="SUPFAM" id="SSF51735">
    <property type="entry name" value="NAD(P)-binding Rossmann-fold domains"/>
    <property type="match status" value="1"/>
</dbReference>
<reference evidence="3 5" key="2">
    <citation type="submission" date="2020-08" db="EMBL/GenBank/DDBJ databases">
        <title>Genomic Encyclopedia of Type Strains, Phase III (KMG-III): the genomes of soil and plant-associated and newly described type strains.</title>
        <authorList>
            <person name="Whitman W."/>
        </authorList>
    </citation>
    <scope>NUCLEOTIDE SEQUENCE [LARGE SCALE GENOMIC DNA]</scope>
    <source>
        <strain evidence="3 5">CECT 8088</strain>
    </source>
</reference>
<comment type="caution">
    <text evidence="4">The sequence shown here is derived from an EMBL/GenBank/DDBJ whole genome shotgun (WGS) entry which is preliminary data.</text>
</comment>
<dbReference type="Pfam" id="PF13561">
    <property type="entry name" value="adh_short_C2"/>
    <property type="match status" value="1"/>
</dbReference>
<dbReference type="CDD" id="cd05233">
    <property type="entry name" value="SDR_c"/>
    <property type="match status" value="1"/>
</dbReference>
<dbReference type="PANTHER" id="PTHR43639:SF1">
    <property type="entry name" value="SHORT-CHAIN DEHYDROGENASE_REDUCTASE FAMILY PROTEIN"/>
    <property type="match status" value="1"/>
</dbReference>